<name>A0A6N8KY17_9SPHI</name>
<dbReference type="InterPro" id="IPR013783">
    <property type="entry name" value="Ig-like_fold"/>
</dbReference>
<feature type="domain" description="BACON" evidence="2">
    <location>
        <begin position="57"/>
        <end position="106"/>
    </location>
</feature>
<dbReference type="EMBL" id="WSQA01000004">
    <property type="protein sequence ID" value="MVZ61599.1"/>
    <property type="molecule type" value="Genomic_DNA"/>
</dbReference>
<sequence>MKNILKSILVLGFFLTLMASCKKEEAAPELRVIETNLETGPLENIGTIQLSSADFTASVEDEWCKIQQEGDVIHIVVEQNAEKTNRSTLIHITSNAGAKLVVPVTQRGLLFEVNSQTNDLNYSFSGGLKKINIISNIDYQVKFDQDWLSAEVVGDTLYVKADPYKPSDVNARRTGTAHIIYGTEEVALEFAQFNILSFEDFLGQAFLSYIDDSSLDEAFRKRIPVTITAKVAGSVFTVTTGPMEVFENRPIAFDVTYNADATIQINSGQLLLPEFVDASAKDIINNNKVKVYAAAYNIADKFFSGNTDPLLKAYGKPTDTHMNYTFEKFNEWTSGRKTYTADGLAVSAYRFGSSGMSRYGLIPPYLYMMDMRIEK</sequence>
<feature type="signal peptide" evidence="1">
    <location>
        <begin position="1"/>
        <end position="19"/>
    </location>
</feature>
<dbReference type="AlphaFoldDB" id="A0A6N8KY17"/>
<dbReference type="Gene3D" id="2.60.40.10">
    <property type="entry name" value="Immunoglobulins"/>
    <property type="match status" value="1"/>
</dbReference>
<comment type="caution">
    <text evidence="3">The sequence shown here is derived from an EMBL/GenBank/DDBJ whole genome shotgun (WGS) entry which is preliminary data.</text>
</comment>
<dbReference type="RefSeq" id="WP_160368351.1">
    <property type="nucleotide sequence ID" value="NZ_WSQA01000004.1"/>
</dbReference>
<proteinExistence type="predicted"/>
<evidence type="ECO:0000256" key="1">
    <source>
        <dbReference type="SAM" id="SignalP"/>
    </source>
</evidence>
<keyword evidence="4" id="KW-1185">Reference proteome</keyword>
<dbReference type="OrthoDB" id="1098812at2"/>
<keyword evidence="1" id="KW-0732">Signal</keyword>
<accession>A0A6N8KY17</accession>
<evidence type="ECO:0000313" key="3">
    <source>
        <dbReference type="EMBL" id="MVZ61599.1"/>
    </source>
</evidence>
<dbReference type="Proteomes" id="UP000435036">
    <property type="component" value="Unassembled WGS sequence"/>
</dbReference>
<gene>
    <name evidence="3" type="ORF">GQF63_06170</name>
</gene>
<dbReference type="InterPro" id="IPR024361">
    <property type="entry name" value="BACON"/>
</dbReference>
<organism evidence="3 4">
    <name type="scientific">Sphingobacterium humi</name>
    <dbReference type="NCBI Taxonomy" id="1796905"/>
    <lineage>
        <taxon>Bacteria</taxon>
        <taxon>Pseudomonadati</taxon>
        <taxon>Bacteroidota</taxon>
        <taxon>Sphingobacteriia</taxon>
        <taxon>Sphingobacteriales</taxon>
        <taxon>Sphingobacteriaceae</taxon>
        <taxon>Sphingobacterium</taxon>
    </lineage>
</organism>
<dbReference type="Pfam" id="PF13004">
    <property type="entry name" value="BACON"/>
    <property type="match status" value="1"/>
</dbReference>
<dbReference type="PROSITE" id="PS51257">
    <property type="entry name" value="PROKAR_LIPOPROTEIN"/>
    <property type="match status" value="1"/>
</dbReference>
<evidence type="ECO:0000259" key="2">
    <source>
        <dbReference type="Pfam" id="PF13004"/>
    </source>
</evidence>
<evidence type="ECO:0000313" key="4">
    <source>
        <dbReference type="Proteomes" id="UP000435036"/>
    </source>
</evidence>
<reference evidence="3 4" key="1">
    <citation type="submission" date="2019-12" db="EMBL/GenBank/DDBJ databases">
        <authorList>
            <person name="Dong K."/>
        </authorList>
    </citation>
    <scope>NUCLEOTIDE SEQUENCE [LARGE SCALE GENOMIC DNA]</scope>
    <source>
        <strain evidence="3 4">JCM 31225</strain>
    </source>
</reference>
<feature type="chain" id="PRO_5026658001" description="BACON domain-containing protein" evidence="1">
    <location>
        <begin position="20"/>
        <end position="375"/>
    </location>
</feature>
<protein>
    <recommendedName>
        <fullName evidence="2">BACON domain-containing protein</fullName>
    </recommendedName>
</protein>